<comment type="similarity">
    <text evidence="2">Belongs to the timeless family.</text>
</comment>
<evidence type="ECO:0000256" key="3">
    <source>
        <dbReference type="ARBA" id="ARBA00021529"/>
    </source>
</evidence>
<dbReference type="GO" id="GO:0000076">
    <property type="term" value="P:DNA replication checkpoint signaling"/>
    <property type="evidence" value="ECO:0007669"/>
    <property type="project" value="TreeGrafter"/>
</dbReference>
<evidence type="ECO:0000256" key="5">
    <source>
        <dbReference type="ARBA" id="ARBA00023242"/>
    </source>
</evidence>
<name>A0AAN6WU46_9PEZI</name>
<comment type="subcellular location">
    <subcellularLocation>
        <location evidence="1">Nucleus</location>
    </subcellularLocation>
</comment>
<evidence type="ECO:0000313" key="10">
    <source>
        <dbReference type="EMBL" id="KAK4188189.1"/>
    </source>
</evidence>
<feature type="compositionally biased region" description="Basic residues" evidence="8">
    <location>
        <begin position="557"/>
        <end position="568"/>
    </location>
</feature>
<feature type="region of interest" description="Disordered" evidence="8">
    <location>
        <begin position="897"/>
        <end position="987"/>
    </location>
</feature>
<dbReference type="Pfam" id="PF04821">
    <property type="entry name" value="TIMELESS"/>
    <property type="match status" value="1"/>
</dbReference>
<feature type="compositionally biased region" description="Basic and acidic residues" evidence="8">
    <location>
        <begin position="1002"/>
        <end position="1016"/>
    </location>
</feature>
<keyword evidence="4" id="KW-0236">DNA replication inhibitor</keyword>
<feature type="region of interest" description="Disordered" evidence="8">
    <location>
        <begin position="555"/>
        <end position="598"/>
    </location>
</feature>
<feature type="compositionally biased region" description="Basic and acidic residues" evidence="8">
    <location>
        <begin position="1069"/>
        <end position="1079"/>
    </location>
</feature>
<dbReference type="GO" id="GO:0003677">
    <property type="term" value="F:DNA binding"/>
    <property type="evidence" value="ECO:0007669"/>
    <property type="project" value="TreeGrafter"/>
</dbReference>
<feature type="compositionally biased region" description="Basic residues" evidence="8">
    <location>
        <begin position="1125"/>
        <end position="1141"/>
    </location>
</feature>
<accession>A0AAN6WU46</accession>
<sequence length="1206" mass="136778">MEDTGVNTDIVHPEVRAHINSLVSALGGFSVDDDDGYKLGDDALEVLRDLKKWIRFYDEKTNRMDVARCLAEANIVSTDLLHILALWPPNDNDSKFKARIALACFEVIVPLTWPIEKDPETMTINHHRHLPVLQLAQLGYKRAIINFDAAQILSTAIRVALPSMAMPIRERTARDQGVIKLILYFLRNIALISPPPGVKYEGDETQISRSALIDAFSFQDVFLTLLTIASNMGDDFRTEDVIVLEIIFHLVKRVDSRTLFVSEKQLNKVKTDELTAAMNKEAAMLRSYNKKGPTRHSRFGTMIWVQKESGKKVTVSGQDALLDAATRERKMDSTKIFRAPRRARKADMEPKDLGPPVSLDERARQQLKSFVSEFLDSGFNPLFSHARASIDRDAPHVLSHHRSQFFYLVAWFLEAERMRRKAEKDQKKAPAEEDITSFNLVAEVLRQEMFVTMNRNMDRAYGDKDWPLLTTVMRCYTQVFLTVQEIADAGGEENEEIADNLLNRLFYEESTHDAIANIVRTYKDQGFEYLDAATELAHTFLRILESYSKQNTDLQVRSRKRTRKKKKAAKEAGEGDEEDKDDDEGDSADDERQAAKTSQERKFDFKRFAVRFIPQGVIDTFVEFTKFYRDLDDDQLKRAHRYFYRVAFKQEMSVMLFRLDIIHLFYNMIKGPEPLEKTSSMFKEWEELVKQILRRCIKKLEERPALFTELLFSKLNTTAYYLEYGHEKQTLTTSNPRPAAELEFKNKDLSREQQIAIAVNVLLDKNQTEFLEWLKKQLAEVETERRAWEGAQLAKRAEQQAAASADGSNENGDTQPEGLPPMASYTVIHPQTDETRTALFKNSHLRLLIKLVGLERLAPTLDETPDAVWVCPGHISADHLRESLDFINKAEFTPPTFAEGELAEDQLRRKPSAAASARRRRAAFDDDNDGVDGFLPDDDLDGDNMESIFAPGGPTARKSTAEETKRTRRKRQTAGSGSEDEGPDDAELAAKARARKRRELEKLRKIKSEMYVHASDDESDSDKDAAFFARELALQQARDKKLGQLERRDDIDVLLGGASEDELVSTQQDKQKKPKETNGRKRKSDAAALVVDDDDEDEEMANGTSDGSSEQAEDSDGASTPPAKTKARKRGARKRGAKRRKRDTEDEDEEMADGYTATPSSPPPTNGAKTPVGEDDDDDDDAPVVAKRAARPKVRAGFVMDSSDEE</sequence>
<dbReference type="GO" id="GO:0043111">
    <property type="term" value="P:replication fork arrest"/>
    <property type="evidence" value="ECO:0007669"/>
    <property type="project" value="TreeGrafter"/>
</dbReference>
<evidence type="ECO:0000256" key="8">
    <source>
        <dbReference type="SAM" id="MobiDB-lite"/>
    </source>
</evidence>
<dbReference type="GO" id="GO:0006281">
    <property type="term" value="P:DNA repair"/>
    <property type="evidence" value="ECO:0007669"/>
    <property type="project" value="TreeGrafter"/>
</dbReference>
<evidence type="ECO:0000256" key="7">
    <source>
        <dbReference type="ARBA" id="ARBA00023306"/>
    </source>
</evidence>
<feature type="region of interest" description="Disordered" evidence="8">
    <location>
        <begin position="792"/>
        <end position="824"/>
    </location>
</feature>
<organism evidence="10 11">
    <name type="scientific">Podospora australis</name>
    <dbReference type="NCBI Taxonomy" id="1536484"/>
    <lineage>
        <taxon>Eukaryota</taxon>
        <taxon>Fungi</taxon>
        <taxon>Dikarya</taxon>
        <taxon>Ascomycota</taxon>
        <taxon>Pezizomycotina</taxon>
        <taxon>Sordariomycetes</taxon>
        <taxon>Sordariomycetidae</taxon>
        <taxon>Sordariales</taxon>
        <taxon>Podosporaceae</taxon>
        <taxon>Podospora</taxon>
    </lineage>
</organism>
<reference evidence="10" key="1">
    <citation type="journal article" date="2023" name="Mol. Phylogenet. Evol.">
        <title>Genome-scale phylogeny and comparative genomics of the fungal order Sordariales.</title>
        <authorList>
            <person name="Hensen N."/>
            <person name="Bonometti L."/>
            <person name="Westerberg I."/>
            <person name="Brannstrom I.O."/>
            <person name="Guillou S."/>
            <person name="Cros-Aarteil S."/>
            <person name="Calhoun S."/>
            <person name="Haridas S."/>
            <person name="Kuo A."/>
            <person name="Mondo S."/>
            <person name="Pangilinan J."/>
            <person name="Riley R."/>
            <person name="LaButti K."/>
            <person name="Andreopoulos B."/>
            <person name="Lipzen A."/>
            <person name="Chen C."/>
            <person name="Yan M."/>
            <person name="Daum C."/>
            <person name="Ng V."/>
            <person name="Clum A."/>
            <person name="Steindorff A."/>
            <person name="Ohm R.A."/>
            <person name="Martin F."/>
            <person name="Silar P."/>
            <person name="Natvig D.O."/>
            <person name="Lalanne C."/>
            <person name="Gautier V."/>
            <person name="Ament-Velasquez S.L."/>
            <person name="Kruys A."/>
            <person name="Hutchinson M.I."/>
            <person name="Powell A.J."/>
            <person name="Barry K."/>
            <person name="Miller A.N."/>
            <person name="Grigoriev I.V."/>
            <person name="Debuchy R."/>
            <person name="Gladieux P."/>
            <person name="Hiltunen Thoren M."/>
            <person name="Johannesson H."/>
        </authorList>
    </citation>
    <scope>NUCLEOTIDE SEQUENCE</scope>
    <source>
        <strain evidence="10">PSN309</strain>
    </source>
</reference>
<feature type="compositionally biased region" description="Acidic residues" evidence="8">
    <location>
        <begin position="574"/>
        <end position="589"/>
    </location>
</feature>
<feature type="domain" description="Timeless N-terminal" evidence="9">
    <location>
        <begin position="37"/>
        <end position="305"/>
    </location>
</feature>
<feature type="compositionally biased region" description="Acidic residues" evidence="8">
    <location>
        <begin position="1173"/>
        <end position="1182"/>
    </location>
</feature>
<evidence type="ECO:0000256" key="2">
    <source>
        <dbReference type="ARBA" id="ARBA00008174"/>
    </source>
</evidence>
<evidence type="ECO:0000256" key="6">
    <source>
        <dbReference type="ARBA" id="ARBA00023254"/>
    </source>
</evidence>
<keyword evidence="7" id="KW-0131">Cell cycle</keyword>
<feature type="compositionally biased region" description="Low complexity" evidence="8">
    <location>
        <begin position="792"/>
        <end position="805"/>
    </location>
</feature>
<dbReference type="GO" id="GO:0051321">
    <property type="term" value="P:meiotic cell cycle"/>
    <property type="evidence" value="ECO:0007669"/>
    <property type="project" value="UniProtKB-KW"/>
</dbReference>
<evidence type="ECO:0000313" key="11">
    <source>
        <dbReference type="Proteomes" id="UP001302126"/>
    </source>
</evidence>
<feature type="region of interest" description="Disordered" evidence="8">
    <location>
        <begin position="1057"/>
        <end position="1206"/>
    </location>
</feature>
<evidence type="ECO:0000256" key="1">
    <source>
        <dbReference type="ARBA" id="ARBA00004123"/>
    </source>
</evidence>
<feature type="compositionally biased region" description="Acidic residues" evidence="8">
    <location>
        <begin position="925"/>
        <end position="944"/>
    </location>
</feature>
<dbReference type="PANTHER" id="PTHR22940:SF4">
    <property type="entry name" value="PROTEIN TIMELESS HOMOLOG"/>
    <property type="match status" value="1"/>
</dbReference>
<dbReference type="Proteomes" id="UP001302126">
    <property type="component" value="Unassembled WGS sequence"/>
</dbReference>
<gene>
    <name evidence="10" type="ORF">QBC35DRAFT_550184</name>
</gene>
<reference evidence="10" key="2">
    <citation type="submission" date="2023-05" db="EMBL/GenBank/DDBJ databases">
        <authorList>
            <consortium name="Lawrence Berkeley National Laboratory"/>
            <person name="Steindorff A."/>
            <person name="Hensen N."/>
            <person name="Bonometti L."/>
            <person name="Westerberg I."/>
            <person name="Brannstrom I.O."/>
            <person name="Guillou S."/>
            <person name="Cros-Aarteil S."/>
            <person name="Calhoun S."/>
            <person name="Haridas S."/>
            <person name="Kuo A."/>
            <person name="Mondo S."/>
            <person name="Pangilinan J."/>
            <person name="Riley R."/>
            <person name="Labutti K."/>
            <person name="Andreopoulos B."/>
            <person name="Lipzen A."/>
            <person name="Chen C."/>
            <person name="Yanf M."/>
            <person name="Daum C."/>
            <person name="Ng V."/>
            <person name="Clum A."/>
            <person name="Ohm R."/>
            <person name="Martin F."/>
            <person name="Silar P."/>
            <person name="Natvig D."/>
            <person name="Lalanne C."/>
            <person name="Gautier V."/>
            <person name="Ament-Velasquez S.L."/>
            <person name="Kruys A."/>
            <person name="Hutchinson M.I."/>
            <person name="Powell A.J."/>
            <person name="Barry K."/>
            <person name="Miller A.N."/>
            <person name="Grigoriev I.V."/>
            <person name="Debuchy R."/>
            <person name="Gladieux P."/>
            <person name="Thoren M.H."/>
            <person name="Johannesson H."/>
        </authorList>
    </citation>
    <scope>NUCLEOTIDE SEQUENCE</scope>
    <source>
        <strain evidence="10">PSN309</strain>
    </source>
</reference>
<dbReference type="InterPro" id="IPR044998">
    <property type="entry name" value="Timeless"/>
</dbReference>
<keyword evidence="11" id="KW-1185">Reference proteome</keyword>
<keyword evidence="6" id="KW-0469">Meiosis</keyword>
<keyword evidence="5" id="KW-0539">Nucleus</keyword>
<dbReference type="EMBL" id="MU864391">
    <property type="protein sequence ID" value="KAK4188189.1"/>
    <property type="molecule type" value="Genomic_DNA"/>
</dbReference>
<dbReference type="GO" id="GO:0031298">
    <property type="term" value="C:replication fork protection complex"/>
    <property type="evidence" value="ECO:0007669"/>
    <property type="project" value="TreeGrafter"/>
</dbReference>
<evidence type="ECO:0000259" key="9">
    <source>
        <dbReference type="Pfam" id="PF04821"/>
    </source>
</evidence>
<proteinExistence type="inferred from homology"/>
<dbReference type="AlphaFoldDB" id="A0AAN6WU46"/>
<dbReference type="PANTHER" id="PTHR22940">
    <property type="entry name" value="TIMEOUT/TIMELESS-2"/>
    <property type="match status" value="1"/>
</dbReference>
<comment type="caution">
    <text evidence="10">The sequence shown here is derived from an EMBL/GenBank/DDBJ whole genome shotgun (WGS) entry which is preliminary data.</text>
</comment>
<feature type="region of interest" description="Disordered" evidence="8">
    <location>
        <begin position="1002"/>
        <end position="1022"/>
    </location>
</feature>
<dbReference type="InterPro" id="IPR006906">
    <property type="entry name" value="Timeless_N"/>
</dbReference>
<protein>
    <recommendedName>
        <fullName evidence="3">Topoisomerase 1-associated factor 1</fullName>
    </recommendedName>
</protein>
<feature type="compositionally biased region" description="Acidic residues" evidence="8">
    <location>
        <begin position="978"/>
        <end position="987"/>
    </location>
</feature>
<evidence type="ECO:0000256" key="4">
    <source>
        <dbReference type="ARBA" id="ARBA00022880"/>
    </source>
</evidence>
<feature type="compositionally biased region" description="Acidic residues" evidence="8">
    <location>
        <begin position="1091"/>
        <end position="1100"/>
    </location>
</feature>